<gene>
    <name evidence="2" type="ORF">N307_02318</name>
    <name evidence="1" type="ORF">N307_11220</name>
</gene>
<dbReference type="STRING" id="118200.A0A093GQT2"/>
<keyword evidence="3" id="KW-1185">Reference proteome</keyword>
<feature type="non-terminal residue" evidence="2">
    <location>
        <position position="434"/>
    </location>
</feature>
<evidence type="ECO:0000313" key="1">
    <source>
        <dbReference type="EMBL" id="KFV69228.1"/>
    </source>
</evidence>
<accession>A0A093GQT2</accession>
<evidence type="ECO:0000313" key="2">
    <source>
        <dbReference type="EMBL" id="KFV69352.1"/>
    </source>
</evidence>
<reference evidence="2 3" key="1">
    <citation type="submission" date="2014-04" db="EMBL/GenBank/DDBJ databases">
        <title>Genome evolution of avian class.</title>
        <authorList>
            <person name="Zhang G."/>
            <person name="Li C."/>
        </authorList>
    </citation>
    <scope>NUCLEOTIDE SEQUENCE [LARGE SCALE GENOMIC DNA]</scope>
    <source>
        <strain evidence="2">BGI_N307</strain>
    </source>
</reference>
<dbReference type="Proteomes" id="UP000053875">
    <property type="component" value="Unassembled WGS sequence"/>
</dbReference>
<proteinExistence type="predicted"/>
<dbReference type="EMBL" id="KL216404">
    <property type="protein sequence ID" value="KFV69352.1"/>
    <property type="molecule type" value="Genomic_DNA"/>
</dbReference>
<dbReference type="AlphaFoldDB" id="A0A093GQT2"/>
<organism evidence="2 3">
    <name type="scientific">Dryobates pubescens</name>
    <name type="common">Downy woodpecker</name>
    <name type="synonym">Picoides pubescens</name>
    <dbReference type="NCBI Taxonomy" id="118200"/>
    <lineage>
        <taxon>Eukaryota</taxon>
        <taxon>Metazoa</taxon>
        <taxon>Chordata</taxon>
        <taxon>Craniata</taxon>
        <taxon>Vertebrata</taxon>
        <taxon>Euteleostomi</taxon>
        <taxon>Archelosauria</taxon>
        <taxon>Archosauria</taxon>
        <taxon>Dinosauria</taxon>
        <taxon>Saurischia</taxon>
        <taxon>Theropoda</taxon>
        <taxon>Coelurosauria</taxon>
        <taxon>Aves</taxon>
        <taxon>Neognathae</taxon>
        <taxon>Neoaves</taxon>
        <taxon>Telluraves</taxon>
        <taxon>Coraciimorphae</taxon>
        <taxon>Piciformes</taxon>
        <taxon>Picidae</taxon>
        <taxon>Dryobates</taxon>
    </lineage>
</organism>
<sequence length="434" mass="49180">MARSERLFNLLEAHGARPSVQVLDWARENWHNFQSVADRIVALQKDARAKAGKGKGFICAVLGACLAASVKEKEKWHERDNTTISSLQDLVSSLQSHVATLKDVVADLKIRLEKERRQNSYLDSKQGGNYLESAPVYPRAELATAKEAAVHVRPLIKTEVLYEDGETTPTVTTKDAPFSYTVLAKIRKEFARSAVESEVEYVWRVSQTGGDQIMLTEAEAMGYWGDNVFLTTKNRSGPWSLTQRAAYWAGGFDPKERGEPVVLQGGMNQIMENVQKAACLQMIYERELKHHFESPLSLLVDANRMTPLIRGLPDSLKIRGIELQKEIANTPLSSRTWEDLGRELLDYARQYDIPEESKKPQTRGLRHVKMIHPPSPQGQSRRIPSRHLARGREHLNTRQYWWGVGQKKGIPKEVVDGVPTRQLEIIVKCWPEPK</sequence>
<name>A0A093GQT2_DRYPU</name>
<protein>
    <submittedName>
        <fullName evidence="2">Uncharacterized protein</fullName>
    </submittedName>
</protein>
<dbReference type="EMBL" id="KL216345">
    <property type="protein sequence ID" value="KFV69228.1"/>
    <property type="molecule type" value="Genomic_DNA"/>
</dbReference>
<evidence type="ECO:0000313" key="3">
    <source>
        <dbReference type="Proteomes" id="UP000053875"/>
    </source>
</evidence>